<dbReference type="Pfam" id="PF00226">
    <property type="entry name" value="DnaJ"/>
    <property type="match status" value="1"/>
</dbReference>
<dbReference type="OrthoDB" id="5073169at2"/>
<feature type="compositionally biased region" description="Basic and acidic residues" evidence="1">
    <location>
        <begin position="251"/>
        <end position="273"/>
    </location>
</feature>
<dbReference type="CDD" id="cd06257">
    <property type="entry name" value="DnaJ"/>
    <property type="match status" value="1"/>
</dbReference>
<dbReference type="PROSITE" id="PS50076">
    <property type="entry name" value="DNAJ_2"/>
    <property type="match status" value="1"/>
</dbReference>
<dbReference type="SUPFAM" id="SSF49493">
    <property type="entry name" value="HSP40/DnaJ peptide-binding domain"/>
    <property type="match status" value="1"/>
</dbReference>
<feature type="domain" description="J" evidence="2">
    <location>
        <begin position="5"/>
        <end position="70"/>
    </location>
</feature>
<dbReference type="InterPro" id="IPR008971">
    <property type="entry name" value="HSP40/DnaJ_pept-bd"/>
</dbReference>
<dbReference type="SMART" id="SM00271">
    <property type="entry name" value="DnaJ"/>
    <property type="match status" value="1"/>
</dbReference>
<dbReference type="Proteomes" id="UP000481339">
    <property type="component" value="Unassembled WGS sequence"/>
</dbReference>
<feature type="compositionally biased region" description="Basic and acidic residues" evidence="1">
    <location>
        <begin position="166"/>
        <end position="232"/>
    </location>
</feature>
<keyword evidence="4" id="KW-1185">Reference proteome</keyword>
<evidence type="ECO:0000313" key="4">
    <source>
        <dbReference type="Proteomes" id="UP000481339"/>
    </source>
</evidence>
<dbReference type="AlphaFoldDB" id="A0A7C8FV00"/>
<feature type="region of interest" description="Disordered" evidence="1">
    <location>
        <begin position="62"/>
        <end position="282"/>
    </location>
</feature>
<dbReference type="Gene3D" id="2.60.260.20">
    <property type="entry name" value="Urease metallochaperone UreE, N-terminal domain"/>
    <property type="match status" value="1"/>
</dbReference>
<accession>A0A7C8FV00</accession>
<feature type="compositionally biased region" description="Basic and acidic residues" evidence="1">
    <location>
        <begin position="124"/>
        <end position="147"/>
    </location>
</feature>
<dbReference type="Pfam" id="PF01556">
    <property type="entry name" value="DnaJ_C"/>
    <property type="match status" value="1"/>
</dbReference>
<dbReference type="PANTHER" id="PTHR43096">
    <property type="entry name" value="DNAJ HOMOLOG 1, MITOCHONDRIAL-RELATED"/>
    <property type="match status" value="1"/>
</dbReference>
<feature type="compositionally biased region" description="Low complexity" evidence="1">
    <location>
        <begin position="113"/>
        <end position="123"/>
    </location>
</feature>
<dbReference type="PANTHER" id="PTHR43096:SF10">
    <property type="entry name" value="CHAPERONE PROTEIN DNAJ A6, CHLOROPLASTIC"/>
    <property type="match status" value="1"/>
</dbReference>
<dbReference type="InterPro" id="IPR036869">
    <property type="entry name" value="J_dom_sf"/>
</dbReference>
<dbReference type="GO" id="GO:0051082">
    <property type="term" value="F:unfolded protein binding"/>
    <property type="evidence" value="ECO:0007669"/>
    <property type="project" value="InterPro"/>
</dbReference>
<reference evidence="3 4" key="1">
    <citation type="submission" date="2019-09" db="EMBL/GenBank/DDBJ databases">
        <title>Phylogeny of genus Pseudoclavibacter and closely related genus.</title>
        <authorList>
            <person name="Li Y."/>
        </authorList>
    </citation>
    <scope>NUCLEOTIDE SEQUENCE [LARGE SCALE GENOMIC DNA]</scope>
    <source>
        <strain evidence="3 4">JCM 16921</strain>
    </source>
</reference>
<feature type="compositionally biased region" description="Polar residues" evidence="1">
    <location>
        <begin position="102"/>
        <end position="112"/>
    </location>
</feature>
<dbReference type="PRINTS" id="PR00625">
    <property type="entry name" value="JDOMAIN"/>
</dbReference>
<dbReference type="GO" id="GO:0005737">
    <property type="term" value="C:cytoplasm"/>
    <property type="evidence" value="ECO:0007669"/>
    <property type="project" value="TreeGrafter"/>
</dbReference>
<dbReference type="SUPFAM" id="SSF46565">
    <property type="entry name" value="Chaperone J-domain"/>
    <property type="match status" value="1"/>
</dbReference>
<evidence type="ECO:0000313" key="3">
    <source>
        <dbReference type="EMBL" id="KAB1632928.1"/>
    </source>
</evidence>
<feature type="compositionally biased region" description="Basic and acidic residues" evidence="1">
    <location>
        <begin position="90"/>
        <end position="101"/>
    </location>
</feature>
<protein>
    <submittedName>
        <fullName evidence="3">DnaJ domain-containing protein</fullName>
    </submittedName>
</protein>
<sequence>MLAENAYALLGVSPFASDKQVRRAFLQLARSLHPDMNSDPSAVEDFKTVTAAYDVIQEERRFRATYGTQPEAPQATGATAGAAQAQRARRNAERAAADEPSRSQGEPSTGSDAQAAAANGAAQEAKRAAAERAAREAESPVEGRADLEDADAVPDTRRAARHRGARHADPDPDEELARRTAEAAAARQREEADLAELRRLAEEARQAAEQEARAQREADERRAARAREEARRATAASEPPRDAAAGARIRVATDWHGWENEPKTARDIDDKTDASAAAGAPDDADVAVSRVRVNTAALYGRTNATGPAPVVDGAATPATPTRSFDDTLFTPDGDDLVGQIDLPLVDAVLGTEVDVPAPGGTRRLRVPAGTGTDDVLTVPGAGLPKTDGGAGDLRLVARVLTPKRLTDPERRMLEWMGEHRGADEQAEVVPPTR</sequence>
<gene>
    <name evidence="3" type="ORF">F8O02_03470</name>
</gene>
<dbReference type="RefSeq" id="WP_158035850.1">
    <property type="nucleotide sequence ID" value="NZ_BAAAZV010000003.1"/>
</dbReference>
<comment type="caution">
    <text evidence="3">The sequence shown here is derived from an EMBL/GenBank/DDBJ whole genome shotgun (WGS) entry which is preliminary data.</text>
</comment>
<dbReference type="Gene3D" id="1.10.287.110">
    <property type="entry name" value="DnaJ domain"/>
    <property type="match status" value="1"/>
</dbReference>
<dbReference type="InterPro" id="IPR002939">
    <property type="entry name" value="DnaJ_C"/>
</dbReference>
<evidence type="ECO:0000259" key="2">
    <source>
        <dbReference type="PROSITE" id="PS50076"/>
    </source>
</evidence>
<proteinExistence type="predicted"/>
<dbReference type="EMBL" id="WBKA01000002">
    <property type="protein sequence ID" value="KAB1632928.1"/>
    <property type="molecule type" value="Genomic_DNA"/>
</dbReference>
<dbReference type="GO" id="GO:0042026">
    <property type="term" value="P:protein refolding"/>
    <property type="evidence" value="ECO:0007669"/>
    <property type="project" value="TreeGrafter"/>
</dbReference>
<dbReference type="InterPro" id="IPR001623">
    <property type="entry name" value="DnaJ_domain"/>
</dbReference>
<evidence type="ECO:0000256" key="1">
    <source>
        <dbReference type="SAM" id="MobiDB-lite"/>
    </source>
</evidence>
<name>A0A7C8FV00_9MICO</name>
<feature type="compositionally biased region" description="Low complexity" evidence="1">
    <location>
        <begin position="69"/>
        <end position="86"/>
    </location>
</feature>
<organism evidence="3 4">
    <name type="scientific">Pseudoclavibacter caeni</name>
    <dbReference type="NCBI Taxonomy" id="908846"/>
    <lineage>
        <taxon>Bacteria</taxon>
        <taxon>Bacillati</taxon>
        <taxon>Actinomycetota</taxon>
        <taxon>Actinomycetes</taxon>
        <taxon>Micrococcales</taxon>
        <taxon>Microbacteriaceae</taxon>
        <taxon>Pseudoclavibacter</taxon>
    </lineage>
</organism>
<feature type="region of interest" description="Disordered" evidence="1">
    <location>
        <begin position="305"/>
        <end position="324"/>
    </location>
</feature>